<dbReference type="NCBIfam" id="TIGR02001">
    <property type="entry name" value="gcw_chp"/>
    <property type="match status" value="1"/>
</dbReference>
<accession>A0ABX2IG64</accession>
<proteinExistence type="predicted"/>
<organism evidence="2 3">
    <name type="scientific">Uliginosibacterium aquaticum</name>
    <dbReference type="NCBI Taxonomy" id="2731212"/>
    <lineage>
        <taxon>Bacteria</taxon>
        <taxon>Pseudomonadati</taxon>
        <taxon>Pseudomonadota</taxon>
        <taxon>Betaproteobacteria</taxon>
        <taxon>Rhodocyclales</taxon>
        <taxon>Zoogloeaceae</taxon>
        <taxon>Uliginosibacterium</taxon>
    </lineage>
</organism>
<dbReference type="Proteomes" id="UP000778523">
    <property type="component" value="Unassembled WGS sequence"/>
</dbReference>
<sequence length="261" mass="27885">MRLSIIAASLLSAFAAVPAFAADEPASAHTFTGNMTLASEYIYRGIAQTNRKPAIQGGADYSHSSGVYAGAWASNISWLSDLSATDAKVSSSVEVDTYGGFKLPVGDVTLDVGVLKYWYPGTYPAGFVNPETLEGYFGTSYKFATFKYSYSFTNLFGAQAVQEDGSTKKSEGSQYFDLSLNPELGAGFVLNLHAGRQLVANFPGASYNDYKVGVTYDLKGWALGAAYVTTTAKASSGDFYRSALNRDLGSDRVVFTVGKTF</sequence>
<dbReference type="InterPro" id="IPR010239">
    <property type="entry name" value="CHP02001"/>
</dbReference>
<keyword evidence="3" id="KW-1185">Reference proteome</keyword>
<dbReference type="RefSeq" id="WP_101940598.1">
    <property type="nucleotide sequence ID" value="NZ_JABCSC020000003.1"/>
</dbReference>
<feature type="chain" id="PRO_5046364803" evidence="1">
    <location>
        <begin position="22"/>
        <end position="261"/>
    </location>
</feature>
<comment type="caution">
    <text evidence="2">The sequence shown here is derived from an EMBL/GenBank/DDBJ whole genome shotgun (WGS) entry which is preliminary data.</text>
</comment>
<protein>
    <submittedName>
        <fullName evidence="2">Uncharacterized protein</fullName>
    </submittedName>
</protein>
<gene>
    <name evidence="2" type="ORF">HJ583_012025</name>
</gene>
<name>A0ABX2IG64_9RHOO</name>
<evidence type="ECO:0000313" key="3">
    <source>
        <dbReference type="Proteomes" id="UP000778523"/>
    </source>
</evidence>
<dbReference type="EMBL" id="JABCSC020000003">
    <property type="protein sequence ID" value="NSL55756.1"/>
    <property type="molecule type" value="Genomic_DNA"/>
</dbReference>
<reference evidence="2 3" key="1">
    <citation type="submission" date="2020-06" db="EMBL/GenBank/DDBJ databases">
        <title>Draft genome of Uliginosibacterium sp. IMCC34675.</title>
        <authorList>
            <person name="Song J."/>
        </authorList>
    </citation>
    <scope>NUCLEOTIDE SEQUENCE [LARGE SCALE GENOMIC DNA]</scope>
    <source>
        <strain evidence="2 3">IMCC34675</strain>
    </source>
</reference>
<keyword evidence="1" id="KW-0732">Signal</keyword>
<evidence type="ECO:0000313" key="2">
    <source>
        <dbReference type="EMBL" id="NSL55756.1"/>
    </source>
</evidence>
<dbReference type="Pfam" id="PF09694">
    <property type="entry name" value="Gcw_chp"/>
    <property type="match status" value="1"/>
</dbReference>
<evidence type="ECO:0000256" key="1">
    <source>
        <dbReference type="SAM" id="SignalP"/>
    </source>
</evidence>
<feature type="signal peptide" evidence="1">
    <location>
        <begin position="1"/>
        <end position="21"/>
    </location>
</feature>